<dbReference type="Pfam" id="PF12840">
    <property type="entry name" value="HTH_20"/>
    <property type="match status" value="1"/>
</dbReference>
<accession>A0A9Q4C3W9</accession>
<dbReference type="SUPFAM" id="SSF46785">
    <property type="entry name" value="Winged helix' DNA-binding domain"/>
    <property type="match status" value="1"/>
</dbReference>
<dbReference type="CDD" id="cd00090">
    <property type="entry name" value="HTH_ARSR"/>
    <property type="match status" value="1"/>
</dbReference>
<proteinExistence type="predicted"/>
<dbReference type="RefSeq" id="WP_266086348.1">
    <property type="nucleotide sequence ID" value="NZ_RKLV01000003.1"/>
</dbReference>
<keyword evidence="2" id="KW-1185">Reference proteome</keyword>
<dbReference type="InterPro" id="IPR036390">
    <property type="entry name" value="WH_DNA-bd_sf"/>
</dbReference>
<evidence type="ECO:0000313" key="2">
    <source>
        <dbReference type="Proteomes" id="UP001149411"/>
    </source>
</evidence>
<dbReference type="AlphaFoldDB" id="A0A9Q4C3W9"/>
<reference evidence="1" key="1">
    <citation type="submission" date="2022-09" db="EMBL/GenBank/DDBJ databases">
        <title>Haloadaptaus new haloarchaeum isolated from saline soil.</title>
        <authorList>
            <person name="Duran-Viseras A."/>
            <person name="Sanchez-Porro C."/>
            <person name="Ventosa A."/>
        </authorList>
    </citation>
    <scope>NUCLEOTIDE SEQUENCE</scope>
    <source>
        <strain evidence="1">F3-133</strain>
    </source>
</reference>
<comment type="caution">
    <text evidence="1">The sequence shown here is derived from an EMBL/GenBank/DDBJ whole genome shotgun (WGS) entry which is preliminary data.</text>
</comment>
<protein>
    <submittedName>
        <fullName evidence="1">Winged helix-turn-helix domain-containing protein</fullName>
    </submittedName>
</protein>
<evidence type="ECO:0000313" key="1">
    <source>
        <dbReference type="EMBL" id="MCX2818504.1"/>
    </source>
</evidence>
<dbReference type="Proteomes" id="UP001149411">
    <property type="component" value="Unassembled WGS sequence"/>
</dbReference>
<dbReference type="EMBL" id="RKLV01000003">
    <property type="protein sequence ID" value="MCX2818504.1"/>
    <property type="molecule type" value="Genomic_DNA"/>
</dbReference>
<gene>
    <name evidence="1" type="ORF">EGH25_03935</name>
</gene>
<dbReference type="Gene3D" id="1.10.10.10">
    <property type="entry name" value="Winged helix-like DNA-binding domain superfamily/Winged helix DNA-binding domain"/>
    <property type="match status" value="1"/>
</dbReference>
<dbReference type="InterPro" id="IPR036388">
    <property type="entry name" value="WH-like_DNA-bd_sf"/>
</dbReference>
<name>A0A9Q4C3W9_9EURY</name>
<organism evidence="1 2">
    <name type="scientific">Halorutilus salinus</name>
    <dbReference type="NCBI Taxonomy" id="2487751"/>
    <lineage>
        <taxon>Archaea</taxon>
        <taxon>Methanobacteriati</taxon>
        <taxon>Methanobacteriota</taxon>
        <taxon>Stenosarchaea group</taxon>
        <taxon>Halobacteria</taxon>
        <taxon>Halorutilales</taxon>
        <taxon>Halorutilaceae</taxon>
        <taxon>Halorutilus</taxon>
    </lineage>
</organism>
<dbReference type="InterPro" id="IPR011991">
    <property type="entry name" value="ArsR-like_HTH"/>
</dbReference>
<sequence length="120" mass="13815">MSGNTKTLADPVSVLDSLGDEYSARILSALTDEEMSAKRISEELGIPIATVYRRIEDLDEAGLIEFEGKALTQDDKRVKVYRSYVDELRIQFEPDEPQVEMKRYSEAQRSIDEAWKRIKR</sequence>